<dbReference type="Proteomes" id="UP000186559">
    <property type="component" value="Chromosome"/>
</dbReference>
<sequence>MSPEITYAAGSPDWFAMVGEVLVTAARAADLPADLSVSLVEHYIDGSEIAPGLFQGLRFEITNGVPSFRTGVTPAEVGDITIHVTAEVAQRLNQLYTSAPSLVQVQQAALANEHFRMEGDPSRLGAWFAATHDEIVSRTAGSSVKRAARHREA</sequence>
<dbReference type="AlphaFoldDB" id="A0A1U7D5M6"/>
<gene>
    <name evidence="1" type="ORF">Ga0080559_TMP2627</name>
</gene>
<protein>
    <submittedName>
        <fullName evidence="1">Uncharacterized protein</fullName>
    </submittedName>
</protein>
<evidence type="ECO:0000313" key="1">
    <source>
        <dbReference type="EMBL" id="APX23423.1"/>
    </source>
</evidence>
<name>A0A1U7D5M6_9RHOB</name>
<dbReference type="RefSeq" id="WP_076623477.1">
    <property type="nucleotide sequence ID" value="NZ_BMEW01000025.1"/>
</dbReference>
<evidence type="ECO:0000313" key="2">
    <source>
        <dbReference type="Proteomes" id="UP000186559"/>
    </source>
</evidence>
<proteinExistence type="predicted"/>
<dbReference type="EMBL" id="CP014796">
    <property type="protein sequence ID" value="APX23423.1"/>
    <property type="molecule type" value="Genomic_DNA"/>
</dbReference>
<dbReference type="OrthoDB" id="8455264at2"/>
<accession>A0A1U7D5M6</accession>
<dbReference type="KEGG" id="tpro:Ga0080559_TMP2627"/>
<reference evidence="1 2" key="1">
    <citation type="submission" date="2016-03" db="EMBL/GenBank/DDBJ databases">
        <title>Deep-sea bacteria in the southern Pacific.</title>
        <authorList>
            <person name="Tang K."/>
        </authorList>
    </citation>
    <scope>NUCLEOTIDE SEQUENCE [LARGE SCALE GENOMIC DNA]</scope>
    <source>
        <strain evidence="1 2">JLT2016</strain>
    </source>
</reference>
<dbReference type="STRING" id="1229727.Ga0080559_TMP2627"/>
<organism evidence="1 2">
    <name type="scientific">Salipiger profundus</name>
    <dbReference type="NCBI Taxonomy" id="1229727"/>
    <lineage>
        <taxon>Bacteria</taxon>
        <taxon>Pseudomonadati</taxon>
        <taxon>Pseudomonadota</taxon>
        <taxon>Alphaproteobacteria</taxon>
        <taxon>Rhodobacterales</taxon>
        <taxon>Roseobacteraceae</taxon>
        <taxon>Salipiger</taxon>
    </lineage>
</organism>
<keyword evidence="2" id="KW-1185">Reference proteome</keyword>